<evidence type="ECO:0000313" key="2">
    <source>
        <dbReference type="EMBL" id="OQR95599.1"/>
    </source>
</evidence>
<dbReference type="InterPro" id="IPR045325">
    <property type="entry name" value="TMEM70/TMEM186/TMEM223"/>
</dbReference>
<dbReference type="InterPro" id="IPR026100">
    <property type="entry name" value="Tmem223"/>
</dbReference>
<feature type="compositionally biased region" description="Basic and acidic residues" evidence="1">
    <location>
        <begin position="244"/>
        <end position="254"/>
    </location>
</feature>
<evidence type="ECO:0000313" key="3">
    <source>
        <dbReference type="Proteomes" id="UP000243217"/>
    </source>
</evidence>
<accession>A0A1V9ZC71</accession>
<dbReference type="Proteomes" id="UP000243217">
    <property type="component" value="Unassembled WGS sequence"/>
</dbReference>
<feature type="region of interest" description="Disordered" evidence="1">
    <location>
        <begin position="231"/>
        <end position="254"/>
    </location>
</feature>
<protein>
    <recommendedName>
        <fullName evidence="4">Transmembrane protein</fullName>
    </recommendedName>
</protein>
<comment type="caution">
    <text evidence="2">The sequence shown here is derived from an EMBL/GenBank/DDBJ whole genome shotgun (WGS) entry which is preliminary data.</text>
</comment>
<dbReference type="PANTHER" id="PTHR14549:SF2">
    <property type="entry name" value="TRANSMEMBRANE PROTEIN 223"/>
    <property type="match status" value="1"/>
</dbReference>
<sequence>MVLISVLRKSLLVSGPLTRVEMKAMTQVQWPLLTKSFSTSQKAPKNARYKLLGDNNMEQQLEAAAIPSDVLYEYHRKTYFTMISSASILQVAFWSWFKGAEAAIPITSVDVPDTTLMSVITNDAWSSIGLGASVMMAGIVRFFARRSIARVSLIAGGAKLRITTHKFLGGLNEPEDFALPQIRVSSQNDKYLTLKINDEIGFYLIDVNGTFHNRNKLDHILKIASTLPPVKEEKKPSSFPIKTDLPRTDLRAKK</sequence>
<reference evidence="2 3" key="1">
    <citation type="journal article" date="2014" name="Genome Biol. Evol.">
        <title>The secreted proteins of Achlya hypogyna and Thraustotheca clavata identify the ancestral oomycete secretome and reveal gene acquisitions by horizontal gene transfer.</title>
        <authorList>
            <person name="Misner I."/>
            <person name="Blouin N."/>
            <person name="Leonard G."/>
            <person name="Richards T.A."/>
            <person name="Lane C.E."/>
        </authorList>
    </citation>
    <scope>NUCLEOTIDE SEQUENCE [LARGE SCALE GENOMIC DNA]</scope>
    <source>
        <strain evidence="2 3">ATCC 34112</strain>
    </source>
</reference>
<evidence type="ECO:0008006" key="4">
    <source>
        <dbReference type="Google" id="ProtNLM"/>
    </source>
</evidence>
<dbReference type="Pfam" id="PF06979">
    <property type="entry name" value="TMEM70"/>
    <property type="match status" value="1"/>
</dbReference>
<dbReference type="PANTHER" id="PTHR14549">
    <property type="entry name" value="TRANSMEMBRANE PROTEIN 223"/>
    <property type="match status" value="1"/>
</dbReference>
<organism evidence="2 3">
    <name type="scientific">Thraustotheca clavata</name>
    <dbReference type="NCBI Taxonomy" id="74557"/>
    <lineage>
        <taxon>Eukaryota</taxon>
        <taxon>Sar</taxon>
        <taxon>Stramenopiles</taxon>
        <taxon>Oomycota</taxon>
        <taxon>Saprolegniomycetes</taxon>
        <taxon>Saprolegniales</taxon>
        <taxon>Achlyaceae</taxon>
        <taxon>Thraustotheca</taxon>
    </lineage>
</organism>
<name>A0A1V9ZC71_9STRA</name>
<keyword evidence="3" id="KW-1185">Reference proteome</keyword>
<proteinExistence type="predicted"/>
<dbReference type="AlphaFoldDB" id="A0A1V9ZC71"/>
<evidence type="ECO:0000256" key="1">
    <source>
        <dbReference type="SAM" id="MobiDB-lite"/>
    </source>
</evidence>
<dbReference type="EMBL" id="JNBS01002077">
    <property type="protein sequence ID" value="OQR95599.1"/>
    <property type="molecule type" value="Genomic_DNA"/>
</dbReference>
<dbReference type="OrthoDB" id="5950063at2759"/>
<gene>
    <name evidence="2" type="ORF">THRCLA_07729</name>
</gene>